<name>A0AAV4SXZ6_CAEEX</name>
<proteinExistence type="predicted"/>
<accession>A0AAV4SXZ6</accession>
<comment type="caution">
    <text evidence="2">The sequence shown here is derived from an EMBL/GenBank/DDBJ whole genome shotgun (WGS) entry which is preliminary data.</text>
</comment>
<feature type="compositionally biased region" description="Polar residues" evidence="1">
    <location>
        <begin position="29"/>
        <end position="38"/>
    </location>
</feature>
<evidence type="ECO:0000313" key="3">
    <source>
        <dbReference type="Proteomes" id="UP001054945"/>
    </source>
</evidence>
<reference evidence="2 3" key="1">
    <citation type="submission" date="2021-06" db="EMBL/GenBank/DDBJ databases">
        <title>Caerostris extrusa draft genome.</title>
        <authorList>
            <person name="Kono N."/>
            <person name="Arakawa K."/>
        </authorList>
    </citation>
    <scope>NUCLEOTIDE SEQUENCE [LARGE SCALE GENOMIC DNA]</scope>
</reference>
<protein>
    <submittedName>
        <fullName evidence="2">Uncharacterized protein</fullName>
    </submittedName>
</protein>
<dbReference type="Proteomes" id="UP001054945">
    <property type="component" value="Unassembled WGS sequence"/>
</dbReference>
<sequence length="96" mass="10772">MKFCQKISAYPPNDRLSSGSERARKKRGCSSSFRQLDSSPPAMVMQQQVQESNDINDKRHGHTPDFKPAVHPFCKLTQSVTTGTPSDLPKQKETTH</sequence>
<feature type="region of interest" description="Disordered" evidence="1">
    <location>
        <begin position="1"/>
        <end position="70"/>
    </location>
</feature>
<dbReference type="EMBL" id="BPLR01010172">
    <property type="protein sequence ID" value="GIY37412.1"/>
    <property type="molecule type" value="Genomic_DNA"/>
</dbReference>
<feature type="compositionally biased region" description="Basic and acidic residues" evidence="1">
    <location>
        <begin position="55"/>
        <end position="65"/>
    </location>
</feature>
<evidence type="ECO:0000256" key="1">
    <source>
        <dbReference type="SAM" id="MobiDB-lite"/>
    </source>
</evidence>
<dbReference type="AlphaFoldDB" id="A0AAV4SXZ6"/>
<organism evidence="2 3">
    <name type="scientific">Caerostris extrusa</name>
    <name type="common">Bark spider</name>
    <name type="synonym">Caerostris bankana</name>
    <dbReference type="NCBI Taxonomy" id="172846"/>
    <lineage>
        <taxon>Eukaryota</taxon>
        <taxon>Metazoa</taxon>
        <taxon>Ecdysozoa</taxon>
        <taxon>Arthropoda</taxon>
        <taxon>Chelicerata</taxon>
        <taxon>Arachnida</taxon>
        <taxon>Araneae</taxon>
        <taxon>Araneomorphae</taxon>
        <taxon>Entelegynae</taxon>
        <taxon>Araneoidea</taxon>
        <taxon>Araneidae</taxon>
        <taxon>Caerostris</taxon>
    </lineage>
</organism>
<keyword evidence="3" id="KW-1185">Reference proteome</keyword>
<evidence type="ECO:0000313" key="2">
    <source>
        <dbReference type="EMBL" id="GIY37412.1"/>
    </source>
</evidence>
<gene>
    <name evidence="2" type="ORF">CEXT_363361</name>
</gene>